<dbReference type="PANTHER" id="PTHR47265">
    <property type="entry name" value="IRON-SULFUR ASSEMBLY PROTEIN ISCA, CHLOROPLASTIC"/>
    <property type="match status" value="1"/>
</dbReference>
<dbReference type="GO" id="GO:0016226">
    <property type="term" value="P:iron-sulfur cluster assembly"/>
    <property type="evidence" value="ECO:0007669"/>
    <property type="project" value="InterPro"/>
</dbReference>
<comment type="caution">
    <text evidence="2">The sequence shown here is derived from an EMBL/GenBank/DDBJ whole genome shotgun (WGS) entry which is preliminary data.</text>
</comment>
<gene>
    <name evidence="2" type="ORF">HaLaN_28336</name>
</gene>
<evidence type="ECO:0000313" key="2">
    <source>
        <dbReference type="EMBL" id="GFH29642.1"/>
    </source>
</evidence>
<organism evidence="2 3">
    <name type="scientific">Haematococcus lacustris</name>
    <name type="common">Green alga</name>
    <name type="synonym">Haematococcus pluvialis</name>
    <dbReference type="NCBI Taxonomy" id="44745"/>
    <lineage>
        <taxon>Eukaryota</taxon>
        <taxon>Viridiplantae</taxon>
        <taxon>Chlorophyta</taxon>
        <taxon>core chlorophytes</taxon>
        <taxon>Chlorophyceae</taxon>
        <taxon>CS clade</taxon>
        <taxon>Chlamydomonadales</taxon>
        <taxon>Haematococcaceae</taxon>
        <taxon>Haematococcus</taxon>
    </lineage>
</organism>
<dbReference type="PANTHER" id="PTHR47265:SF1">
    <property type="entry name" value="IRON-SULFUR ASSEMBLY PROTEIN ISCA, CHLOROPLASTIC"/>
    <property type="match status" value="1"/>
</dbReference>
<dbReference type="GO" id="GO:0009570">
    <property type="term" value="C:chloroplast stroma"/>
    <property type="evidence" value="ECO:0007669"/>
    <property type="project" value="TreeGrafter"/>
</dbReference>
<dbReference type="Pfam" id="PF01521">
    <property type="entry name" value="Fe-S_biosyn"/>
    <property type="match status" value="1"/>
</dbReference>
<proteinExistence type="predicted"/>
<dbReference type="Gene3D" id="2.60.300.12">
    <property type="entry name" value="HesB-like domain"/>
    <property type="match status" value="1"/>
</dbReference>
<dbReference type="InterPro" id="IPR000361">
    <property type="entry name" value="ATAP_core_dom"/>
</dbReference>
<protein>
    <submittedName>
        <fullName evidence="2">Iron-sulfur cluster assembly protein</fullName>
    </submittedName>
</protein>
<dbReference type="InterPro" id="IPR035903">
    <property type="entry name" value="HesB-like_dom_sf"/>
</dbReference>
<dbReference type="GO" id="GO:0030674">
    <property type="term" value="F:protein-macromolecule adaptor activity"/>
    <property type="evidence" value="ECO:0007669"/>
    <property type="project" value="TreeGrafter"/>
</dbReference>
<dbReference type="GO" id="GO:0051536">
    <property type="term" value="F:iron-sulfur cluster binding"/>
    <property type="evidence" value="ECO:0007669"/>
    <property type="project" value="InterPro"/>
</dbReference>
<accession>A0A6A0AAM9</accession>
<evidence type="ECO:0000313" key="3">
    <source>
        <dbReference type="Proteomes" id="UP000485058"/>
    </source>
</evidence>
<dbReference type="EMBL" id="BLLF01004454">
    <property type="protein sequence ID" value="GFH29642.1"/>
    <property type="molecule type" value="Genomic_DNA"/>
</dbReference>
<dbReference type="Proteomes" id="UP000485058">
    <property type="component" value="Unassembled WGS sequence"/>
</dbReference>
<reference evidence="2 3" key="1">
    <citation type="submission" date="2020-02" db="EMBL/GenBank/DDBJ databases">
        <title>Draft genome sequence of Haematococcus lacustris strain NIES-144.</title>
        <authorList>
            <person name="Morimoto D."/>
            <person name="Nakagawa S."/>
            <person name="Yoshida T."/>
            <person name="Sawayama S."/>
        </authorList>
    </citation>
    <scope>NUCLEOTIDE SEQUENCE [LARGE SCALE GENOMIC DNA]</scope>
    <source>
        <strain evidence="2 3">NIES-144</strain>
    </source>
</reference>
<keyword evidence="3" id="KW-1185">Reference proteome</keyword>
<feature type="domain" description="Core" evidence="1">
    <location>
        <begin position="51"/>
        <end position="123"/>
    </location>
</feature>
<sequence>MSMSTVRSVRHPAAPARCFRSAITQGLRTRRAVSSAAVDTVQPTAVATPPITLTDKALSHLKKLKSENANPGSLLLRVGVKQGGCSGMSYLMDFEERDKVSADDMVAQYDQGNLELVIDPKSEQGKGPGWAWGWGWALSHAWVASSTCGVHQQASLCRGAMRARASSAGAGCS</sequence>
<evidence type="ECO:0000259" key="1">
    <source>
        <dbReference type="Pfam" id="PF01521"/>
    </source>
</evidence>
<dbReference type="AlphaFoldDB" id="A0A6A0AAM9"/>
<dbReference type="InterPro" id="IPR031108">
    <property type="entry name" value="IscA_plant_cyanobact"/>
</dbReference>
<name>A0A6A0AAM9_HAELA</name>
<dbReference type="SUPFAM" id="SSF89360">
    <property type="entry name" value="HesB-like domain"/>
    <property type="match status" value="1"/>
</dbReference>